<gene>
    <name evidence="2" type="ORF">V2E26_01650</name>
</gene>
<proteinExistence type="predicted"/>
<protein>
    <recommendedName>
        <fullName evidence="4">DUF3278 domain-containing protein</fullName>
    </recommendedName>
</protein>
<dbReference type="RefSeq" id="WP_330463133.1">
    <property type="nucleotide sequence ID" value="NZ_CP143578.1"/>
</dbReference>
<feature type="transmembrane region" description="Helical" evidence="1">
    <location>
        <begin position="76"/>
        <end position="99"/>
    </location>
</feature>
<organism evidence="2 3">
    <name type="scientific">Metamycoplasma gateae</name>
    <dbReference type="NCBI Taxonomy" id="35769"/>
    <lineage>
        <taxon>Bacteria</taxon>
        <taxon>Bacillati</taxon>
        <taxon>Mycoplasmatota</taxon>
        <taxon>Mycoplasmoidales</taxon>
        <taxon>Metamycoplasmataceae</taxon>
        <taxon>Metamycoplasma</taxon>
    </lineage>
</organism>
<evidence type="ECO:0000313" key="3">
    <source>
        <dbReference type="Proteomes" id="UP001431935"/>
    </source>
</evidence>
<feature type="transmembrane region" description="Helical" evidence="1">
    <location>
        <begin position="36"/>
        <end position="56"/>
    </location>
</feature>
<dbReference type="Proteomes" id="UP001431935">
    <property type="component" value="Chromosome"/>
</dbReference>
<keyword evidence="1" id="KW-0812">Transmembrane</keyword>
<sequence length="151" mass="17558">MNKINVKNFWITYTTLNISLFLILASVSFFDYSLLLGHLVGIVSFLLFLISLKIVLKLVKNSLETQDKKQYKIKKFIAILVFLLLIIFNGCIFSLFIWINVHVNSNNELYNVAFFPFNTIAMTFPYLLMSIYSIAWAVVLFIKNKRKENNG</sequence>
<evidence type="ECO:0000313" key="2">
    <source>
        <dbReference type="EMBL" id="WVN21102.1"/>
    </source>
</evidence>
<dbReference type="EMBL" id="CP143578">
    <property type="protein sequence ID" value="WVN21102.1"/>
    <property type="molecule type" value="Genomic_DNA"/>
</dbReference>
<accession>A0ABZ2AJP2</accession>
<evidence type="ECO:0008006" key="4">
    <source>
        <dbReference type="Google" id="ProtNLM"/>
    </source>
</evidence>
<feature type="transmembrane region" description="Helical" evidence="1">
    <location>
        <begin position="119"/>
        <end position="142"/>
    </location>
</feature>
<name>A0ABZ2AJP2_9BACT</name>
<evidence type="ECO:0000256" key="1">
    <source>
        <dbReference type="SAM" id="Phobius"/>
    </source>
</evidence>
<keyword evidence="1" id="KW-0472">Membrane</keyword>
<feature type="transmembrane region" description="Helical" evidence="1">
    <location>
        <begin position="9"/>
        <end position="30"/>
    </location>
</feature>
<keyword evidence="3" id="KW-1185">Reference proteome</keyword>
<keyword evidence="1" id="KW-1133">Transmembrane helix</keyword>
<reference evidence="2" key="1">
    <citation type="submission" date="2024-01" db="EMBL/GenBank/DDBJ databases">
        <title>Complete genome sequence of Mycoplasma gateae strain 3700.</title>
        <authorList>
            <person name="Spergser J."/>
        </authorList>
    </citation>
    <scope>NUCLEOTIDE SEQUENCE [LARGE SCALE GENOMIC DNA]</scope>
    <source>
        <strain evidence="2">3700</strain>
    </source>
</reference>